<accession>A0AAD6ZUA0</accession>
<dbReference type="Proteomes" id="UP001218218">
    <property type="component" value="Unassembled WGS sequence"/>
</dbReference>
<reference evidence="1" key="1">
    <citation type="submission" date="2023-03" db="EMBL/GenBank/DDBJ databases">
        <title>Massive genome expansion in bonnet fungi (Mycena s.s.) driven by repeated elements and novel gene families across ecological guilds.</title>
        <authorList>
            <consortium name="Lawrence Berkeley National Laboratory"/>
            <person name="Harder C.B."/>
            <person name="Miyauchi S."/>
            <person name="Viragh M."/>
            <person name="Kuo A."/>
            <person name="Thoen E."/>
            <person name="Andreopoulos B."/>
            <person name="Lu D."/>
            <person name="Skrede I."/>
            <person name="Drula E."/>
            <person name="Henrissat B."/>
            <person name="Morin E."/>
            <person name="Kohler A."/>
            <person name="Barry K."/>
            <person name="LaButti K."/>
            <person name="Morin E."/>
            <person name="Salamov A."/>
            <person name="Lipzen A."/>
            <person name="Mereny Z."/>
            <person name="Hegedus B."/>
            <person name="Baldrian P."/>
            <person name="Stursova M."/>
            <person name="Weitz H."/>
            <person name="Taylor A."/>
            <person name="Grigoriev I.V."/>
            <person name="Nagy L.G."/>
            <person name="Martin F."/>
            <person name="Kauserud H."/>
        </authorList>
    </citation>
    <scope>NUCLEOTIDE SEQUENCE</scope>
    <source>
        <strain evidence="1">CBHHK002</strain>
    </source>
</reference>
<keyword evidence="2" id="KW-1185">Reference proteome</keyword>
<evidence type="ECO:0000313" key="2">
    <source>
        <dbReference type="Proteomes" id="UP001218218"/>
    </source>
</evidence>
<protein>
    <submittedName>
        <fullName evidence="1">Uncharacterized protein</fullName>
    </submittedName>
</protein>
<dbReference type="AlphaFoldDB" id="A0AAD6ZUA0"/>
<sequence>MENSSGSVVATLSSRCTRTFALSYRRPYPAPEVDVNSVEWRKRDLRVKCGGHQEWPFGGYRPGLPVQTRLSSYRPPADHLQTLYPHGLQIHHIRSPNTLMSPKTSVVRCRLRTCEKKTSFFPSALAQGRLGWPVSLKHSKPYKHAIGVGNVTAPLLSPFTQQVPLNLLLHLSNNSCSTVILGNLKQQLAVSAKDLQKNPHFSQVSNEKIDAAGTNGVCQVSAAEAVVWHSQGAVYGVEGDIGRVRRWRNHVVRRIVVEVEGRGVLGRRVMRLVVGSKEDELPGSPVDQENKIFIDNMACEVVAAKS</sequence>
<name>A0AAD6ZUA0_9AGAR</name>
<dbReference type="EMBL" id="JARIHO010000027">
    <property type="protein sequence ID" value="KAJ7339901.1"/>
    <property type="molecule type" value="Genomic_DNA"/>
</dbReference>
<evidence type="ECO:0000313" key="1">
    <source>
        <dbReference type="EMBL" id="KAJ7339901.1"/>
    </source>
</evidence>
<organism evidence="1 2">
    <name type="scientific">Mycena albidolilacea</name>
    <dbReference type="NCBI Taxonomy" id="1033008"/>
    <lineage>
        <taxon>Eukaryota</taxon>
        <taxon>Fungi</taxon>
        <taxon>Dikarya</taxon>
        <taxon>Basidiomycota</taxon>
        <taxon>Agaricomycotina</taxon>
        <taxon>Agaricomycetes</taxon>
        <taxon>Agaricomycetidae</taxon>
        <taxon>Agaricales</taxon>
        <taxon>Marasmiineae</taxon>
        <taxon>Mycenaceae</taxon>
        <taxon>Mycena</taxon>
    </lineage>
</organism>
<proteinExistence type="predicted"/>
<comment type="caution">
    <text evidence="1">The sequence shown here is derived from an EMBL/GenBank/DDBJ whole genome shotgun (WGS) entry which is preliminary data.</text>
</comment>
<gene>
    <name evidence="1" type="ORF">DFH08DRAFT_812278</name>
</gene>